<accession>A0A6A6DIQ8</accession>
<organism evidence="1 2">
    <name type="scientific">Zopfia rhizophila CBS 207.26</name>
    <dbReference type="NCBI Taxonomy" id="1314779"/>
    <lineage>
        <taxon>Eukaryota</taxon>
        <taxon>Fungi</taxon>
        <taxon>Dikarya</taxon>
        <taxon>Ascomycota</taxon>
        <taxon>Pezizomycotina</taxon>
        <taxon>Dothideomycetes</taxon>
        <taxon>Dothideomycetes incertae sedis</taxon>
        <taxon>Zopfiaceae</taxon>
        <taxon>Zopfia</taxon>
    </lineage>
</organism>
<gene>
    <name evidence="1" type="ORF">K469DRAFT_755101</name>
</gene>
<name>A0A6A6DIQ8_9PEZI</name>
<dbReference type="AlphaFoldDB" id="A0A6A6DIQ8"/>
<proteinExistence type="predicted"/>
<protein>
    <submittedName>
        <fullName evidence="1">Uncharacterized protein</fullName>
    </submittedName>
</protein>
<evidence type="ECO:0000313" key="2">
    <source>
        <dbReference type="Proteomes" id="UP000800200"/>
    </source>
</evidence>
<dbReference type="EMBL" id="ML994688">
    <property type="protein sequence ID" value="KAF2177446.1"/>
    <property type="molecule type" value="Genomic_DNA"/>
</dbReference>
<dbReference type="Proteomes" id="UP000800200">
    <property type="component" value="Unassembled WGS sequence"/>
</dbReference>
<evidence type="ECO:0000313" key="1">
    <source>
        <dbReference type="EMBL" id="KAF2177446.1"/>
    </source>
</evidence>
<keyword evidence="2" id="KW-1185">Reference proteome</keyword>
<sequence length="151" mass="16870">MAIHPNGTRFYALCSSRNFFTTYPLHEGGLVWMQMAITGFRKTNQTWPVLPRDVLLTSSSSIFGLRFALTSRDNSSFYRTLSFSMSPGKQNLWFASPSLSEYYSCYLSVFQMNLTSDEIVKELFSVQLDASGGNLAQGAKSDIEASPFGDN</sequence>
<reference evidence="1" key="1">
    <citation type="journal article" date="2020" name="Stud. Mycol.">
        <title>101 Dothideomycetes genomes: a test case for predicting lifestyles and emergence of pathogens.</title>
        <authorList>
            <person name="Haridas S."/>
            <person name="Albert R."/>
            <person name="Binder M."/>
            <person name="Bloem J."/>
            <person name="Labutti K."/>
            <person name="Salamov A."/>
            <person name="Andreopoulos B."/>
            <person name="Baker S."/>
            <person name="Barry K."/>
            <person name="Bills G."/>
            <person name="Bluhm B."/>
            <person name="Cannon C."/>
            <person name="Castanera R."/>
            <person name="Culley D."/>
            <person name="Daum C."/>
            <person name="Ezra D."/>
            <person name="Gonzalez J."/>
            <person name="Henrissat B."/>
            <person name="Kuo A."/>
            <person name="Liang C."/>
            <person name="Lipzen A."/>
            <person name="Lutzoni F."/>
            <person name="Magnuson J."/>
            <person name="Mondo S."/>
            <person name="Nolan M."/>
            <person name="Ohm R."/>
            <person name="Pangilinan J."/>
            <person name="Park H.-J."/>
            <person name="Ramirez L."/>
            <person name="Alfaro M."/>
            <person name="Sun H."/>
            <person name="Tritt A."/>
            <person name="Yoshinaga Y."/>
            <person name="Zwiers L.-H."/>
            <person name="Turgeon B."/>
            <person name="Goodwin S."/>
            <person name="Spatafora J."/>
            <person name="Crous P."/>
            <person name="Grigoriev I."/>
        </authorList>
    </citation>
    <scope>NUCLEOTIDE SEQUENCE</scope>
    <source>
        <strain evidence="1">CBS 207.26</strain>
    </source>
</reference>